<protein>
    <recommendedName>
        <fullName evidence="3">YdhG-like domain-containing protein</fullName>
    </recommendedName>
</protein>
<evidence type="ECO:0000313" key="2">
    <source>
        <dbReference type="Proteomes" id="UP000185221"/>
    </source>
</evidence>
<reference evidence="2" key="1">
    <citation type="submission" date="2016-11" db="EMBL/GenBank/DDBJ databases">
        <authorList>
            <person name="Varghese N."/>
            <person name="Submissions S."/>
        </authorList>
    </citation>
    <scope>NUCLEOTIDE SEQUENCE [LARGE SCALE GENOMIC DNA]</scope>
    <source>
        <strain evidence="2">DSM 15292</strain>
    </source>
</reference>
<keyword evidence="2" id="KW-1185">Reference proteome</keyword>
<organism evidence="1 2">
    <name type="scientific">Algoriphagus halophilus</name>
    <dbReference type="NCBI Taxonomy" id="226505"/>
    <lineage>
        <taxon>Bacteria</taxon>
        <taxon>Pseudomonadati</taxon>
        <taxon>Bacteroidota</taxon>
        <taxon>Cytophagia</taxon>
        <taxon>Cytophagales</taxon>
        <taxon>Cyclobacteriaceae</taxon>
        <taxon>Algoriphagus</taxon>
    </lineage>
</organism>
<evidence type="ECO:0000313" key="1">
    <source>
        <dbReference type="EMBL" id="SIN83489.1"/>
    </source>
</evidence>
<evidence type="ECO:0008006" key="3">
    <source>
        <dbReference type="Google" id="ProtNLM"/>
    </source>
</evidence>
<accession>A0A1N6EK84</accession>
<name>A0A1N6EK84_9BACT</name>
<dbReference type="OrthoDB" id="6331972at2"/>
<dbReference type="EMBL" id="FSRC01000001">
    <property type="protein sequence ID" value="SIN83489.1"/>
    <property type="molecule type" value="Genomic_DNA"/>
</dbReference>
<dbReference type="STRING" id="226505.SAMN05444394_2252"/>
<dbReference type="Proteomes" id="UP000185221">
    <property type="component" value="Unassembled WGS sequence"/>
</dbReference>
<gene>
    <name evidence="1" type="ORF">SAMN05444394_2252</name>
</gene>
<proteinExistence type="predicted"/>
<dbReference type="AlphaFoldDB" id="A0A1N6EK84"/>
<dbReference type="RefSeq" id="WP_074224905.1">
    <property type="nucleotide sequence ID" value="NZ_FSRC01000001.1"/>
</dbReference>
<sequence>MPMDTPEEIRAFLIDSFKKHVPPLKINKDNPSVFEVGGTKPVMQGKQKVDGHYVGSVVLKPKDARLYFFPIYTHPNAFLSISPELRKCLHGKSCFHFKKTSIELRKEIESMIGQGVSLYIDAGLI</sequence>